<dbReference type="SUPFAM" id="SSF47473">
    <property type="entry name" value="EF-hand"/>
    <property type="match status" value="1"/>
</dbReference>
<dbReference type="Proteomes" id="UP000574390">
    <property type="component" value="Unassembled WGS sequence"/>
</dbReference>
<accession>A0A7J6SS05</accession>
<dbReference type="GO" id="GO:0005509">
    <property type="term" value="F:calcium ion binding"/>
    <property type="evidence" value="ECO:0007669"/>
    <property type="project" value="InterPro"/>
</dbReference>
<evidence type="ECO:0000259" key="2">
    <source>
        <dbReference type="PROSITE" id="PS50222"/>
    </source>
</evidence>
<dbReference type="PROSITE" id="PS00018">
    <property type="entry name" value="EF_HAND_1"/>
    <property type="match status" value="1"/>
</dbReference>
<organism evidence="3 4">
    <name type="scientific">Perkinsus olseni</name>
    <name type="common">Perkinsus atlanticus</name>
    <dbReference type="NCBI Taxonomy" id="32597"/>
    <lineage>
        <taxon>Eukaryota</taxon>
        <taxon>Sar</taxon>
        <taxon>Alveolata</taxon>
        <taxon>Perkinsozoa</taxon>
        <taxon>Perkinsea</taxon>
        <taxon>Perkinsida</taxon>
        <taxon>Perkinsidae</taxon>
        <taxon>Perkinsus</taxon>
    </lineage>
</organism>
<dbReference type="InterPro" id="IPR002048">
    <property type="entry name" value="EF_hand_dom"/>
</dbReference>
<dbReference type="EMBL" id="JABANM010012696">
    <property type="protein sequence ID" value="KAF4735573.1"/>
    <property type="molecule type" value="Genomic_DNA"/>
</dbReference>
<dbReference type="InterPro" id="IPR000261">
    <property type="entry name" value="EH_dom"/>
</dbReference>
<name>A0A7J6SS05_PEROL</name>
<feature type="domain" description="EF-hand" evidence="2">
    <location>
        <begin position="32"/>
        <end position="67"/>
    </location>
</feature>
<evidence type="ECO:0000313" key="3">
    <source>
        <dbReference type="EMBL" id="KAF4735573.1"/>
    </source>
</evidence>
<sequence>MQVTFFATVEDELPESERNVRRVARKLGIPILDAEEVYRNFLKMDEDESGVIERDEFEKLLLKVCKVTEMRQSKLDEFWRTADKNHKGALDFVQFLIFYWRHLEGNPLTDAAIEAALKD</sequence>
<protein>
    <recommendedName>
        <fullName evidence="2">EF-hand domain-containing protein</fullName>
    </recommendedName>
</protein>
<dbReference type="Pfam" id="PF12763">
    <property type="entry name" value="EH"/>
    <property type="match status" value="1"/>
</dbReference>
<keyword evidence="1" id="KW-0106">Calcium</keyword>
<comment type="caution">
    <text evidence="3">The sequence shown here is derived from an EMBL/GenBank/DDBJ whole genome shotgun (WGS) entry which is preliminary data.</text>
</comment>
<dbReference type="Gene3D" id="1.10.238.10">
    <property type="entry name" value="EF-hand"/>
    <property type="match status" value="1"/>
</dbReference>
<reference evidence="3 4" key="1">
    <citation type="submission" date="2020-04" db="EMBL/GenBank/DDBJ databases">
        <title>Perkinsus olseni comparative genomics.</title>
        <authorList>
            <person name="Bogema D.R."/>
        </authorList>
    </citation>
    <scope>NUCLEOTIDE SEQUENCE [LARGE SCALE GENOMIC DNA]</scope>
    <source>
        <strain evidence="3">ATCC PRA-205</strain>
    </source>
</reference>
<evidence type="ECO:0000313" key="4">
    <source>
        <dbReference type="Proteomes" id="UP000574390"/>
    </source>
</evidence>
<dbReference type="PROSITE" id="PS50222">
    <property type="entry name" value="EF_HAND_2"/>
    <property type="match status" value="1"/>
</dbReference>
<dbReference type="AlphaFoldDB" id="A0A7J6SS05"/>
<proteinExistence type="predicted"/>
<dbReference type="InterPro" id="IPR011992">
    <property type="entry name" value="EF-hand-dom_pair"/>
</dbReference>
<evidence type="ECO:0000256" key="1">
    <source>
        <dbReference type="ARBA" id="ARBA00022837"/>
    </source>
</evidence>
<gene>
    <name evidence="3" type="ORF">FOZ62_002992</name>
</gene>
<dbReference type="InterPro" id="IPR018247">
    <property type="entry name" value="EF_Hand_1_Ca_BS"/>
</dbReference>